<feature type="chain" id="PRO_5024338438" description="Lipoprotein" evidence="1">
    <location>
        <begin position="25"/>
        <end position="175"/>
    </location>
</feature>
<dbReference type="RefSeq" id="WP_148923848.1">
    <property type="nucleotide sequence ID" value="NZ_VNHQ01000010.1"/>
</dbReference>
<protein>
    <recommendedName>
        <fullName evidence="4">Lipoprotein</fullName>
    </recommendedName>
</protein>
<sequence length="175" mass="19456">MISLKYNLVRLPWLSLLLLLGACAQQQPLPTQMPRLSLPVQLHVERHGQGETDHWLLVIQQEGAALRWSMLNPLGVPLARQLLLDGRWQADGLLPPNAEARTLFAALLFALSPAEQLEELYADSAWTLHQNGRSLADDGSTWHVRYLEKGGFELDVGPTLTYRVAPIAPAGARQQ</sequence>
<accession>A0A5S5BKD3</accession>
<gene>
    <name evidence="2" type="ORF">A9A72_12069</name>
</gene>
<dbReference type="Proteomes" id="UP000324282">
    <property type="component" value="Unassembled WGS sequence"/>
</dbReference>
<dbReference type="OrthoDB" id="8685017at2"/>
<dbReference type="AlphaFoldDB" id="A0A5S5BKD3"/>
<evidence type="ECO:0000313" key="3">
    <source>
        <dbReference type="Proteomes" id="UP000324282"/>
    </source>
</evidence>
<evidence type="ECO:0000256" key="1">
    <source>
        <dbReference type="SAM" id="SignalP"/>
    </source>
</evidence>
<evidence type="ECO:0000313" key="2">
    <source>
        <dbReference type="EMBL" id="TYP66746.1"/>
    </source>
</evidence>
<dbReference type="EMBL" id="VNHQ01000010">
    <property type="protein sequence ID" value="TYP66746.1"/>
    <property type="molecule type" value="Genomic_DNA"/>
</dbReference>
<reference evidence="2 3" key="1">
    <citation type="submission" date="2019-07" db="EMBL/GenBank/DDBJ databases">
        <title>Deep subsurface shale carbon reservoir microbial communities from Ohio and West Virginia, USA.</title>
        <authorList>
            <person name="Wrighton K."/>
        </authorList>
    </citation>
    <scope>NUCLEOTIDE SEQUENCE [LARGE SCALE GENOMIC DNA]</scope>
    <source>
        <strain evidence="2 3">NP_8Ht</strain>
    </source>
</reference>
<feature type="signal peptide" evidence="1">
    <location>
        <begin position="1"/>
        <end position="24"/>
    </location>
</feature>
<dbReference type="Pfam" id="PF11659">
    <property type="entry name" value="DUF3261"/>
    <property type="match status" value="1"/>
</dbReference>
<comment type="caution">
    <text evidence="2">The sequence shown here is derived from an EMBL/GenBank/DDBJ whole genome shotgun (WGS) entry which is preliminary data.</text>
</comment>
<dbReference type="InterPro" id="IPR021675">
    <property type="entry name" value="DUF3261"/>
</dbReference>
<keyword evidence="1" id="KW-0732">Signal</keyword>
<name>A0A5S5BKD3_STUST</name>
<organism evidence="2 3">
    <name type="scientific">Stutzerimonas stutzeri</name>
    <name type="common">Pseudomonas stutzeri</name>
    <dbReference type="NCBI Taxonomy" id="316"/>
    <lineage>
        <taxon>Bacteria</taxon>
        <taxon>Pseudomonadati</taxon>
        <taxon>Pseudomonadota</taxon>
        <taxon>Gammaproteobacteria</taxon>
        <taxon>Pseudomonadales</taxon>
        <taxon>Pseudomonadaceae</taxon>
        <taxon>Stutzerimonas</taxon>
    </lineage>
</organism>
<proteinExistence type="predicted"/>
<evidence type="ECO:0008006" key="4">
    <source>
        <dbReference type="Google" id="ProtNLM"/>
    </source>
</evidence>
<dbReference type="PROSITE" id="PS51257">
    <property type="entry name" value="PROKAR_LIPOPROTEIN"/>
    <property type="match status" value="1"/>
</dbReference>